<evidence type="ECO:0000256" key="1">
    <source>
        <dbReference type="ARBA" id="ARBA00022448"/>
    </source>
</evidence>
<evidence type="ECO:0000313" key="5">
    <source>
        <dbReference type="EMBL" id="XBJ28570.1"/>
    </source>
</evidence>
<gene>
    <name evidence="5" type="ORF">AAH949_05540</name>
</gene>
<evidence type="ECO:0000256" key="4">
    <source>
        <dbReference type="ARBA" id="ARBA00023004"/>
    </source>
</evidence>
<organism evidence="5">
    <name type="scientific">Campylobacter sp. CCS1377</name>
    <dbReference type="NCBI Taxonomy" id="3158229"/>
    <lineage>
        <taxon>Bacteria</taxon>
        <taxon>Pseudomonadati</taxon>
        <taxon>Campylobacterota</taxon>
        <taxon>Epsilonproteobacteria</taxon>
        <taxon>Campylobacterales</taxon>
        <taxon>Campylobacteraceae</taxon>
        <taxon>Campylobacter</taxon>
    </lineage>
</organism>
<dbReference type="EMBL" id="CP155620">
    <property type="protein sequence ID" value="XBJ28570.1"/>
    <property type="molecule type" value="Genomic_DNA"/>
</dbReference>
<dbReference type="SUPFAM" id="SSF46458">
    <property type="entry name" value="Globin-like"/>
    <property type="match status" value="1"/>
</dbReference>
<dbReference type="GO" id="GO:0020037">
    <property type="term" value="F:heme binding"/>
    <property type="evidence" value="ECO:0007669"/>
    <property type="project" value="InterPro"/>
</dbReference>
<protein>
    <submittedName>
        <fullName evidence="5">Group III truncated hemoglobin</fullName>
    </submittedName>
</protein>
<accession>A0AAU7E5P3</accession>
<evidence type="ECO:0000256" key="2">
    <source>
        <dbReference type="ARBA" id="ARBA00022617"/>
    </source>
</evidence>
<keyword evidence="2" id="KW-0349">Heme</keyword>
<dbReference type="Pfam" id="PF01152">
    <property type="entry name" value="Bac_globin"/>
    <property type="match status" value="1"/>
</dbReference>
<dbReference type="CDD" id="cd08916">
    <property type="entry name" value="TrHb3_P"/>
    <property type="match status" value="1"/>
</dbReference>
<dbReference type="InterPro" id="IPR001486">
    <property type="entry name" value="Hemoglobin_trunc"/>
</dbReference>
<dbReference type="InterPro" id="IPR012292">
    <property type="entry name" value="Globin/Proto"/>
</dbReference>
<keyword evidence="1" id="KW-0813">Transport</keyword>
<evidence type="ECO:0000256" key="3">
    <source>
        <dbReference type="ARBA" id="ARBA00022723"/>
    </source>
</evidence>
<keyword evidence="4" id="KW-0408">Iron</keyword>
<dbReference type="AlphaFoldDB" id="A0AAU7E5P3"/>
<dbReference type="Gene3D" id="1.10.490.10">
    <property type="entry name" value="Globins"/>
    <property type="match status" value="1"/>
</dbReference>
<dbReference type="GO" id="GO:0046872">
    <property type="term" value="F:metal ion binding"/>
    <property type="evidence" value="ECO:0007669"/>
    <property type="project" value="UniProtKB-KW"/>
</dbReference>
<keyword evidence="3" id="KW-0479">Metal-binding</keyword>
<name>A0AAU7E5P3_9BACT</name>
<reference evidence="5" key="1">
    <citation type="submission" date="2024-05" db="EMBL/GenBank/DDBJ databases">
        <title>Campylobacter coli isolated from environmental waters in Slovenia.</title>
        <authorList>
            <person name="Zautner A.E."/>
            <person name="Bunk B."/>
            <person name="Riedel T."/>
            <person name="Sproeer C."/>
        </authorList>
    </citation>
    <scope>NUCLEOTIDE SEQUENCE</scope>
    <source>
        <strain evidence="5">CCS1377</strain>
    </source>
</reference>
<dbReference type="RefSeq" id="WP_134238936.1">
    <property type="nucleotide sequence ID" value="NZ_CP155620.1"/>
</dbReference>
<sequence length="124" mass="14713">MKYETIDAQSIAKLMHNFYEKIRYDENLGPIFNKAIGESNEEWQEHKEKIGNFWQGMLLGEGNYNGQPLKAHMDLAPFPQEFFDIWLNLFEKSLNELYNEEMSEVILTRAKMIARNFKNVLYGR</sequence>
<dbReference type="InterPro" id="IPR009050">
    <property type="entry name" value="Globin-like_sf"/>
</dbReference>
<proteinExistence type="predicted"/>
<dbReference type="GO" id="GO:0019825">
    <property type="term" value="F:oxygen binding"/>
    <property type="evidence" value="ECO:0007669"/>
    <property type="project" value="InterPro"/>
</dbReference>